<protein>
    <submittedName>
        <fullName evidence="1">Uncharacterized protein</fullName>
    </submittedName>
</protein>
<name>A0A7I8KRQ4_SPIIN</name>
<gene>
    <name evidence="1" type="ORF">SI8410_07010404</name>
</gene>
<sequence>MVNGPNSITLVTAGSASPAGYCTR</sequence>
<accession>A0A7I8KRQ4</accession>
<proteinExistence type="predicted"/>
<dbReference type="AlphaFoldDB" id="A0A7I8KRQ4"/>
<dbReference type="Proteomes" id="UP000663760">
    <property type="component" value="Chromosome 7"/>
</dbReference>
<evidence type="ECO:0000313" key="1">
    <source>
        <dbReference type="EMBL" id="CAA7399734.1"/>
    </source>
</evidence>
<keyword evidence="2" id="KW-1185">Reference proteome</keyword>
<dbReference type="EMBL" id="LR746270">
    <property type="protein sequence ID" value="CAA7399734.1"/>
    <property type="molecule type" value="Genomic_DNA"/>
</dbReference>
<evidence type="ECO:0000313" key="2">
    <source>
        <dbReference type="Proteomes" id="UP000663760"/>
    </source>
</evidence>
<reference evidence="1" key="1">
    <citation type="submission" date="2020-02" db="EMBL/GenBank/DDBJ databases">
        <authorList>
            <person name="Scholz U."/>
            <person name="Mascher M."/>
            <person name="Fiebig A."/>
        </authorList>
    </citation>
    <scope>NUCLEOTIDE SEQUENCE</scope>
</reference>
<organism evidence="1 2">
    <name type="scientific">Spirodela intermedia</name>
    <name type="common">Intermediate duckweed</name>
    <dbReference type="NCBI Taxonomy" id="51605"/>
    <lineage>
        <taxon>Eukaryota</taxon>
        <taxon>Viridiplantae</taxon>
        <taxon>Streptophyta</taxon>
        <taxon>Embryophyta</taxon>
        <taxon>Tracheophyta</taxon>
        <taxon>Spermatophyta</taxon>
        <taxon>Magnoliopsida</taxon>
        <taxon>Liliopsida</taxon>
        <taxon>Araceae</taxon>
        <taxon>Lemnoideae</taxon>
        <taxon>Spirodela</taxon>
    </lineage>
</organism>